<name>A0A250FRT1_9FLAO</name>
<proteinExistence type="predicted"/>
<dbReference type="EMBL" id="CP022386">
    <property type="protein sequence ID" value="ATA87784.1"/>
    <property type="molecule type" value="Genomic_DNA"/>
</dbReference>
<dbReference type="AlphaFoldDB" id="A0A250FRT1"/>
<protein>
    <submittedName>
        <fullName evidence="1">Uncharacterized protein</fullName>
    </submittedName>
</protein>
<reference evidence="2" key="1">
    <citation type="submission" date="2017-06" db="EMBL/GenBank/DDBJ databases">
        <title>Capnocytophaga spp. assemblies.</title>
        <authorList>
            <person name="Gulvik C.A."/>
        </authorList>
    </citation>
    <scope>NUCLEOTIDE SEQUENCE [LARGE SCALE GENOMIC DNA]</scope>
    <source>
        <strain evidence="2">H1496</strain>
    </source>
</reference>
<gene>
    <name evidence="1" type="ORF">CGC50_11970</name>
</gene>
<dbReference type="OrthoDB" id="1525222at2"/>
<dbReference type="GeneID" id="84809257"/>
<evidence type="ECO:0000313" key="1">
    <source>
        <dbReference type="EMBL" id="ATA87784.1"/>
    </source>
</evidence>
<sequence length="137" mass="16191">MNKLIRIIAVITFFCVFSCKVVSKDFFCFGTEEYKQKEKKNRINTDEAADLFAKYFFEKHPEKNKIKVNLNIIYDGYYIFSASTILYNHKTGEYFLNNTYWVNGQTGEIIKPNKKKLDIILSLPLKEVFDKEFTNKP</sequence>
<dbReference type="RefSeq" id="WP_095910985.1">
    <property type="nucleotide sequence ID" value="NZ_CAUPZR010000029.1"/>
</dbReference>
<dbReference type="KEGG" id="cgh:CGC50_11970"/>
<accession>A0A250FRT1</accession>
<dbReference type="Proteomes" id="UP000217250">
    <property type="component" value="Chromosome"/>
</dbReference>
<evidence type="ECO:0000313" key="2">
    <source>
        <dbReference type="Proteomes" id="UP000217250"/>
    </source>
</evidence>
<organism evidence="1 2">
    <name type="scientific">Capnocytophaga gingivalis</name>
    <dbReference type="NCBI Taxonomy" id="1017"/>
    <lineage>
        <taxon>Bacteria</taxon>
        <taxon>Pseudomonadati</taxon>
        <taxon>Bacteroidota</taxon>
        <taxon>Flavobacteriia</taxon>
        <taxon>Flavobacteriales</taxon>
        <taxon>Flavobacteriaceae</taxon>
        <taxon>Capnocytophaga</taxon>
    </lineage>
</organism>